<feature type="transmembrane region" description="Helical" evidence="1">
    <location>
        <begin position="230"/>
        <end position="250"/>
    </location>
</feature>
<feature type="transmembrane region" description="Helical" evidence="1">
    <location>
        <begin position="281"/>
        <end position="299"/>
    </location>
</feature>
<dbReference type="RefSeq" id="WP_182125343.1">
    <property type="nucleotide sequence ID" value="NZ_JACGLS010000004.1"/>
</dbReference>
<evidence type="ECO:0000313" key="2">
    <source>
        <dbReference type="EMBL" id="MBA6156843.1"/>
    </source>
</evidence>
<feature type="transmembrane region" description="Helical" evidence="1">
    <location>
        <begin position="12"/>
        <end position="30"/>
    </location>
</feature>
<keyword evidence="1" id="KW-1133">Transmembrane helix</keyword>
<reference evidence="2 3" key="1">
    <citation type="submission" date="2020-07" db="EMBL/GenBank/DDBJ databases">
        <title>Bacterium isolated from marine sediment.</title>
        <authorList>
            <person name="Shang D."/>
            <person name="Du Z.-J."/>
        </authorList>
    </citation>
    <scope>NUCLEOTIDE SEQUENCE [LARGE SCALE GENOMIC DNA]</scope>
    <source>
        <strain evidence="2 3">S7007</strain>
    </source>
</reference>
<keyword evidence="3" id="KW-1185">Reference proteome</keyword>
<protein>
    <recommendedName>
        <fullName evidence="4">Beta-carotene 15,15'-monooxygenase</fullName>
    </recommendedName>
</protein>
<feature type="transmembrane region" description="Helical" evidence="1">
    <location>
        <begin position="42"/>
        <end position="57"/>
    </location>
</feature>
<evidence type="ECO:0000313" key="3">
    <source>
        <dbReference type="Proteomes" id="UP000563906"/>
    </source>
</evidence>
<evidence type="ECO:0008006" key="4">
    <source>
        <dbReference type="Google" id="ProtNLM"/>
    </source>
</evidence>
<gene>
    <name evidence="2" type="ORF">H3Z83_09980</name>
</gene>
<name>A0A839AP17_9FLAO</name>
<dbReference type="Proteomes" id="UP000563906">
    <property type="component" value="Unassembled WGS sequence"/>
</dbReference>
<keyword evidence="1" id="KW-0472">Membrane</keyword>
<evidence type="ECO:0000256" key="1">
    <source>
        <dbReference type="SAM" id="Phobius"/>
    </source>
</evidence>
<dbReference type="InterPro" id="IPR045625">
    <property type="entry name" value="DUF6427"/>
</dbReference>
<feature type="transmembrane region" description="Helical" evidence="1">
    <location>
        <begin position="69"/>
        <end position="99"/>
    </location>
</feature>
<proteinExistence type="predicted"/>
<organism evidence="2 3">
    <name type="scientific">Tenacibaculum pelagium</name>
    <dbReference type="NCBI Taxonomy" id="2759527"/>
    <lineage>
        <taxon>Bacteria</taxon>
        <taxon>Pseudomonadati</taxon>
        <taxon>Bacteroidota</taxon>
        <taxon>Flavobacteriia</taxon>
        <taxon>Flavobacteriales</taxon>
        <taxon>Flavobacteriaceae</taxon>
        <taxon>Tenacibaculum</taxon>
    </lineage>
</organism>
<feature type="transmembrane region" description="Helical" evidence="1">
    <location>
        <begin position="256"/>
        <end position="274"/>
    </location>
</feature>
<comment type="caution">
    <text evidence="2">The sequence shown here is derived from an EMBL/GenBank/DDBJ whole genome shotgun (WGS) entry which is preliminary data.</text>
</comment>
<keyword evidence="1" id="KW-0812">Transmembrane</keyword>
<dbReference type="Pfam" id="PF19992">
    <property type="entry name" value="DUF6427"/>
    <property type="match status" value="1"/>
</dbReference>
<feature type="transmembrane region" description="Helical" evidence="1">
    <location>
        <begin position="153"/>
        <end position="171"/>
    </location>
</feature>
<accession>A0A839AP17</accession>
<feature type="transmembrane region" description="Helical" evidence="1">
    <location>
        <begin position="201"/>
        <end position="218"/>
    </location>
</feature>
<dbReference type="EMBL" id="JACGLS010000004">
    <property type="protein sequence ID" value="MBA6156843.1"/>
    <property type="molecule type" value="Genomic_DNA"/>
</dbReference>
<dbReference type="AlphaFoldDB" id="A0A839AP17"/>
<sequence length="300" mass="35268">MLANFFGKSKPVNFIVLFALFLGYFTLSTFSKEFSLEILKELLWFIVVFSVFNFIIAKNKITFDNSYAFLFFVILIGFFTETININNTFYANLTVLLFLRKVYSLQTSKNTLHKIFDGGLWLGISFLIEPLTALFGLLLFASIYLHQRFTYQTLLTPLIGFFSPVFLYFTYCFWYDKTEDFNKLFNWSIDYNFELYLNNKYLLPMIFIGFFTIFALFLKTPKTLAVKNKFRKNWILILIHLVSATILVGLFNERKISELLFLFFPTAVVLTNGLEMIKKKLIVDIILILFLVLSFTSFFL</sequence>
<feature type="transmembrane region" description="Helical" evidence="1">
    <location>
        <begin position="119"/>
        <end position="141"/>
    </location>
</feature>